<dbReference type="PANTHER" id="PTHR30188:SF4">
    <property type="entry name" value="PROTEIN TRIGALACTOSYLDIACYLGLYCEROL 1, CHLOROPLASTIC"/>
    <property type="match status" value="1"/>
</dbReference>
<proteinExistence type="inferred from homology"/>
<dbReference type="GO" id="GO:0005548">
    <property type="term" value="F:phospholipid transporter activity"/>
    <property type="evidence" value="ECO:0007669"/>
    <property type="project" value="TreeGrafter"/>
</dbReference>
<comment type="similarity">
    <text evidence="2 7">Belongs to the MlaE permease family.</text>
</comment>
<dbReference type="NCBIfam" id="TIGR00056">
    <property type="entry name" value="MlaE family lipid ABC transporter permease subunit"/>
    <property type="match status" value="1"/>
</dbReference>
<dbReference type="PANTHER" id="PTHR30188">
    <property type="entry name" value="ABC TRANSPORTER PERMEASE PROTEIN-RELATED"/>
    <property type="match status" value="1"/>
</dbReference>
<dbReference type="AlphaFoldDB" id="A0A6G7PUU2"/>
<evidence type="ECO:0000256" key="6">
    <source>
        <dbReference type="ARBA" id="ARBA00023136"/>
    </source>
</evidence>
<evidence type="ECO:0000256" key="7">
    <source>
        <dbReference type="RuleBase" id="RU362044"/>
    </source>
</evidence>
<keyword evidence="5 7" id="KW-1133">Transmembrane helix</keyword>
<organism evidence="8 9">
    <name type="scientific">Thermosulfuriphilus ammonigenes</name>
    <dbReference type="NCBI Taxonomy" id="1936021"/>
    <lineage>
        <taxon>Bacteria</taxon>
        <taxon>Pseudomonadati</taxon>
        <taxon>Thermodesulfobacteriota</taxon>
        <taxon>Thermodesulfobacteria</taxon>
        <taxon>Thermodesulfobacteriales</taxon>
        <taxon>Thermodesulfobacteriaceae</taxon>
        <taxon>Thermosulfuriphilus</taxon>
    </lineage>
</organism>
<accession>A0A6G7PUU2</accession>
<keyword evidence="6 7" id="KW-0472">Membrane</keyword>
<sequence length="257" mass="27235">MPVNIVARVGDFCIKLVEHLGGMALMLVQGLLLTFSPPLRVKNFFKQMEFIGVNSILVVVLTALFSGMVLALQGYYGFRKFGGESLLGATVALSLTRELGPVLTSLMVTARAGSAIAAEIGTMRVTEQIDALESMAVNPLHYLVTPRLWAGFLMVPLLTVVANVVGIAGGYLIGVVLLNIDPGVFINKMVELVELSDITNGLYKAVVFGGLLALVGCYKGYHARGGAEGVGKATTEAVVISSVGILILDYILTSLLF</sequence>
<dbReference type="EMBL" id="CP048877">
    <property type="protein sequence ID" value="QIJ71454.1"/>
    <property type="molecule type" value="Genomic_DNA"/>
</dbReference>
<evidence type="ECO:0000313" key="8">
    <source>
        <dbReference type="EMBL" id="QIJ71454.1"/>
    </source>
</evidence>
<name>A0A6G7PUU2_9BACT</name>
<dbReference type="Pfam" id="PF02405">
    <property type="entry name" value="MlaE"/>
    <property type="match status" value="1"/>
</dbReference>
<dbReference type="RefSeq" id="WP_166031674.1">
    <property type="nucleotide sequence ID" value="NZ_CP048877.1"/>
</dbReference>
<feature type="transmembrane region" description="Helical" evidence="7">
    <location>
        <begin position="20"/>
        <end position="39"/>
    </location>
</feature>
<evidence type="ECO:0000256" key="1">
    <source>
        <dbReference type="ARBA" id="ARBA00004141"/>
    </source>
</evidence>
<feature type="transmembrane region" description="Helical" evidence="7">
    <location>
        <begin position="51"/>
        <end position="76"/>
    </location>
</feature>
<dbReference type="KEGG" id="tav:G4V39_03815"/>
<keyword evidence="3" id="KW-0813">Transport</keyword>
<dbReference type="InterPro" id="IPR003453">
    <property type="entry name" value="ABC_MlaE_roteobac"/>
</dbReference>
<comment type="subcellular location">
    <subcellularLocation>
        <location evidence="1">Membrane</location>
        <topology evidence="1">Multi-pass membrane protein</topology>
    </subcellularLocation>
</comment>
<feature type="transmembrane region" description="Helical" evidence="7">
    <location>
        <begin position="201"/>
        <end position="221"/>
    </location>
</feature>
<dbReference type="InterPro" id="IPR030802">
    <property type="entry name" value="Permease_MalE"/>
</dbReference>
<keyword evidence="9" id="KW-1185">Reference proteome</keyword>
<evidence type="ECO:0000313" key="9">
    <source>
        <dbReference type="Proteomes" id="UP000502179"/>
    </source>
</evidence>
<feature type="transmembrane region" description="Helical" evidence="7">
    <location>
        <begin position="148"/>
        <end position="180"/>
    </location>
</feature>
<evidence type="ECO:0000256" key="2">
    <source>
        <dbReference type="ARBA" id="ARBA00007556"/>
    </source>
</evidence>
<feature type="transmembrane region" description="Helical" evidence="7">
    <location>
        <begin position="233"/>
        <end position="252"/>
    </location>
</feature>
<evidence type="ECO:0000256" key="5">
    <source>
        <dbReference type="ARBA" id="ARBA00022989"/>
    </source>
</evidence>
<evidence type="ECO:0000256" key="4">
    <source>
        <dbReference type="ARBA" id="ARBA00022692"/>
    </source>
</evidence>
<protein>
    <submittedName>
        <fullName evidence="8">ABC transporter permease</fullName>
    </submittedName>
</protein>
<keyword evidence="4 7" id="KW-0812">Transmembrane</keyword>
<dbReference type="Proteomes" id="UP000502179">
    <property type="component" value="Chromosome"/>
</dbReference>
<reference evidence="8 9" key="1">
    <citation type="submission" date="2020-02" db="EMBL/GenBank/DDBJ databases">
        <title>Genome analysis of Thermosulfuriphilus ammonigenes ST65T, an anaerobic thermophilic chemolithoautotrophic bacterium isolated from a deep-sea hydrothermal vent.</title>
        <authorList>
            <person name="Slobodkina G."/>
            <person name="Allioux M."/>
            <person name="Merkel A."/>
            <person name="Alain K."/>
            <person name="Jebbar M."/>
            <person name="Slobodkin A."/>
        </authorList>
    </citation>
    <scope>NUCLEOTIDE SEQUENCE [LARGE SCALE GENOMIC DNA]</scope>
    <source>
        <strain evidence="8 9">ST65</strain>
    </source>
</reference>
<dbReference type="GO" id="GO:0043190">
    <property type="term" value="C:ATP-binding cassette (ABC) transporter complex"/>
    <property type="evidence" value="ECO:0007669"/>
    <property type="project" value="InterPro"/>
</dbReference>
<evidence type="ECO:0000256" key="3">
    <source>
        <dbReference type="ARBA" id="ARBA00022448"/>
    </source>
</evidence>
<gene>
    <name evidence="8" type="ORF">G4V39_03815</name>
</gene>